<keyword evidence="1" id="KW-0472">Membrane</keyword>
<name>A0A4C1SMT7_EUMVA</name>
<evidence type="ECO:0000313" key="2">
    <source>
        <dbReference type="EMBL" id="GBP03305.1"/>
    </source>
</evidence>
<accession>A0A4C1SMT7</accession>
<feature type="transmembrane region" description="Helical" evidence="1">
    <location>
        <begin position="68"/>
        <end position="98"/>
    </location>
</feature>
<proteinExistence type="predicted"/>
<protein>
    <submittedName>
        <fullName evidence="2">Uncharacterized protein</fullName>
    </submittedName>
</protein>
<dbReference type="OrthoDB" id="8070239at2759"/>
<keyword evidence="1" id="KW-1133">Transmembrane helix</keyword>
<organism evidence="2 3">
    <name type="scientific">Eumeta variegata</name>
    <name type="common">Bagworm moth</name>
    <name type="synonym">Eumeta japonica</name>
    <dbReference type="NCBI Taxonomy" id="151549"/>
    <lineage>
        <taxon>Eukaryota</taxon>
        <taxon>Metazoa</taxon>
        <taxon>Ecdysozoa</taxon>
        <taxon>Arthropoda</taxon>
        <taxon>Hexapoda</taxon>
        <taxon>Insecta</taxon>
        <taxon>Pterygota</taxon>
        <taxon>Neoptera</taxon>
        <taxon>Endopterygota</taxon>
        <taxon>Lepidoptera</taxon>
        <taxon>Glossata</taxon>
        <taxon>Ditrysia</taxon>
        <taxon>Tineoidea</taxon>
        <taxon>Psychidae</taxon>
        <taxon>Oiketicinae</taxon>
        <taxon>Eumeta</taxon>
    </lineage>
</organism>
<keyword evidence="1" id="KW-0812">Transmembrane</keyword>
<gene>
    <name evidence="2" type="ORF">EVAR_70893_1</name>
</gene>
<comment type="caution">
    <text evidence="2">The sequence shown here is derived from an EMBL/GenBank/DDBJ whole genome shotgun (WGS) entry which is preliminary data.</text>
</comment>
<dbReference type="EMBL" id="BGZK01003642">
    <property type="protein sequence ID" value="GBP03305.1"/>
    <property type="molecule type" value="Genomic_DNA"/>
</dbReference>
<reference evidence="2 3" key="1">
    <citation type="journal article" date="2019" name="Commun. Biol.">
        <title>The bagworm genome reveals a unique fibroin gene that provides high tensile strength.</title>
        <authorList>
            <person name="Kono N."/>
            <person name="Nakamura H."/>
            <person name="Ohtoshi R."/>
            <person name="Tomita M."/>
            <person name="Numata K."/>
            <person name="Arakawa K."/>
        </authorList>
    </citation>
    <scope>NUCLEOTIDE SEQUENCE [LARGE SCALE GENOMIC DNA]</scope>
</reference>
<dbReference type="AlphaFoldDB" id="A0A4C1SMT7"/>
<dbReference type="Proteomes" id="UP000299102">
    <property type="component" value="Unassembled WGS sequence"/>
</dbReference>
<evidence type="ECO:0000256" key="1">
    <source>
        <dbReference type="SAM" id="Phobius"/>
    </source>
</evidence>
<keyword evidence="3" id="KW-1185">Reference proteome</keyword>
<evidence type="ECO:0000313" key="3">
    <source>
        <dbReference type="Proteomes" id="UP000299102"/>
    </source>
</evidence>
<sequence>MGTTENLSPLNATADMTTTSSVTEITANTGLPDADTICGNIRQTGVFKSADATCRHCLLDDVGIGSGFVVAVVVVVVVAVVFSVVDSVDVVGIVVLVVDGDVGY</sequence>